<dbReference type="RefSeq" id="XP_010241382.1">
    <property type="nucleotide sequence ID" value="XM_010243080.2"/>
</dbReference>
<dbReference type="Proteomes" id="UP000189703">
    <property type="component" value="Unplaced"/>
</dbReference>
<keyword evidence="5" id="KW-0067">ATP-binding</keyword>
<dbReference type="Gene3D" id="3.10.110.10">
    <property type="entry name" value="Ubiquitin Conjugating Enzyme"/>
    <property type="match status" value="1"/>
</dbReference>
<proteinExistence type="predicted"/>
<dbReference type="GO" id="GO:0061631">
    <property type="term" value="F:ubiquitin conjugating enzyme activity"/>
    <property type="evidence" value="ECO:0000318"/>
    <property type="project" value="GO_Central"/>
</dbReference>
<dbReference type="PROSITE" id="PS50127">
    <property type="entry name" value="UBC_2"/>
    <property type="match status" value="1"/>
</dbReference>
<dbReference type="PANTHER" id="PTHR24068">
    <property type="entry name" value="UBIQUITIN-CONJUGATING ENZYME E2"/>
    <property type="match status" value="1"/>
</dbReference>
<reference evidence="8" key="1">
    <citation type="submission" date="2025-08" db="UniProtKB">
        <authorList>
            <consortium name="RefSeq"/>
        </authorList>
    </citation>
    <scope>IDENTIFICATION</scope>
</reference>
<dbReference type="eggNOG" id="KOG0417">
    <property type="taxonomic scope" value="Eukaryota"/>
</dbReference>
<keyword evidence="7" id="KW-1185">Reference proteome</keyword>
<dbReference type="GO" id="GO:0005524">
    <property type="term" value="F:ATP binding"/>
    <property type="evidence" value="ECO:0007669"/>
    <property type="project" value="UniProtKB-KW"/>
</dbReference>
<evidence type="ECO:0000313" key="7">
    <source>
        <dbReference type="Proteomes" id="UP000189703"/>
    </source>
</evidence>
<evidence type="ECO:0000256" key="3">
    <source>
        <dbReference type="ARBA" id="ARBA00022741"/>
    </source>
</evidence>
<keyword evidence="2" id="KW-0808">Transferase</keyword>
<gene>
    <name evidence="8" type="primary">LOC104586001</name>
</gene>
<evidence type="ECO:0000259" key="6">
    <source>
        <dbReference type="PROSITE" id="PS50127"/>
    </source>
</evidence>
<evidence type="ECO:0000256" key="4">
    <source>
        <dbReference type="ARBA" id="ARBA00022786"/>
    </source>
</evidence>
<dbReference type="OrthoDB" id="1893441at2759"/>
<name>A0A1U7Z3R7_NELNU</name>
<sequence>MPLARPFTANNVLRKMDLFSHPLNPEECAKMRLLKELQSMKTEPLDHCSCGPVEDDIFEWQGMIQGPMYTPFEGGLFFLSISIPENYPYSPPQIKFKTKVFHPNIDEHGTIHVDILWDQWTPAFTIQGLLFSIWSLLLEPVEVDEFDDHPIALLYRDDRATYEKKAKEWTREYAMSY</sequence>
<dbReference type="InterPro" id="IPR000608">
    <property type="entry name" value="UBC"/>
</dbReference>
<feature type="domain" description="UBC core" evidence="6">
    <location>
        <begin position="28"/>
        <end position="175"/>
    </location>
</feature>
<evidence type="ECO:0000256" key="5">
    <source>
        <dbReference type="ARBA" id="ARBA00022840"/>
    </source>
</evidence>
<dbReference type="KEGG" id="nnu:104586001"/>
<organism evidence="7 8">
    <name type="scientific">Nelumbo nucifera</name>
    <name type="common">Sacred lotus</name>
    <dbReference type="NCBI Taxonomy" id="4432"/>
    <lineage>
        <taxon>Eukaryota</taxon>
        <taxon>Viridiplantae</taxon>
        <taxon>Streptophyta</taxon>
        <taxon>Embryophyta</taxon>
        <taxon>Tracheophyta</taxon>
        <taxon>Spermatophyta</taxon>
        <taxon>Magnoliopsida</taxon>
        <taxon>Proteales</taxon>
        <taxon>Nelumbonaceae</taxon>
        <taxon>Nelumbo</taxon>
    </lineage>
</organism>
<dbReference type="GO" id="GO:0005634">
    <property type="term" value="C:nucleus"/>
    <property type="evidence" value="ECO:0000318"/>
    <property type="project" value="GO_Central"/>
</dbReference>
<evidence type="ECO:0000256" key="1">
    <source>
        <dbReference type="ARBA" id="ARBA00012486"/>
    </source>
</evidence>
<protein>
    <recommendedName>
        <fullName evidence="1">E2 ubiquitin-conjugating enzyme</fullName>
        <ecNumber evidence="1">2.3.2.23</ecNumber>
    </recommendedName>
</protein>
<dbReference type="InterPro" id="IPR016135">
    <property type="entry name" value="UBQ-conjugating_enzyme/RWD"/>
</dbReference>
<dbReference type="Pfam" id="PF00179">
    <property type="entry name" value="UQ_con"/>
    <property type="match status" value="1"/>
</dbReference>
<evidence type="ECO:0000256" key="2">
    <source>
        <dbReference type="ARBA" id="ARBA00022679"/>
    </source>
</evidence>
<accession>A0A1U7Z3R7</accession>
<dbReference type="SUPFAM" id="SSF54495">
    <property type="entry name" value="UBC-like"/>
    <property type="match status" value="1"/>
</dbReference>
<dbReference type="SMART" id="SM00212">
    <property type="entry name" value="UBCc"/>
    <property type="match status" value="1"/>
</dbReference>
<dbReference type="EC" id="2.3.2.23" evidence="1"/>
<keyword evidence="4" id="KW-0833">Ubl conjugation pathway</keyword>
<dbReference type="GO" id="GO:0000209">
    <property type="term" value="P:protein polyubiquitination"/>
    <property type="evidence" value="ECO:0000318"/>
    <property type="project" value="GO_Central"/>
</dbReference>
<evidence type="ECO:0000313" key="8">
    <source>
        <dbReference type="RefSeq" id="XP_010241382.1"/>
    </source>
</evidence>
<dbReference type="AlphaFoldDB" id="A0A1U7Z3R7"/>
<dbReference type="STRING" id="4432.A0A1U7Z3R7"/>
<dbReference type="OMA" id="TIHIDIL"/>
<keyword evidence="3" id="KW-0547">Nucleotide-binding</keyword>
<dbReference type="GeneID" id="104586001"/>
<dbReference type="FunFam" id="3.10.110.10:FF:000060">
    <property type="entry name" value="Ubiquitin conjugating enzyme (UbcB)"/>
    <property type="match status" value="1"/>
</dbReference>